<gene>
    <name evidence="2" type="ORF">SAMN02745247_01599</name>
</gene>
<name>A0A1M7SEF1_9FIRM</name>
<dbReference type="Gene3D" id="1.10.10.10">
    <property type="entry name" value="Winged helix-like DNA-binding domain superfamily/Winged helix DNA-binding domain"/>
    <property type="match status" value="1"/>
</dbReference>
<dbReference type="PROSITE" id="PS50921">
    <property type="entry name" value="ANTAR"/>
    <property type="match status" value="1"/>
</dbReference>
<dbReference type="Pfam" id="PF03861">
    <property type="entry name" value="ANTAR"/>
    <property type="match status" value="1"/>
</dbReference>
<evidence type="ECO:0000259" key="1">
    <source>
        <dbReference type="PROSITE" id="PS50921"/>
    </source>
</evidence>
<evidence type="ECO:0000313" key="2">
    <source>
        <dbReference type="EMBL" id="SHN56877.1"/>
    </source>
</evidence>
<dbReference type="InterPro" id="IPR036388">
    <property type="entry name" value="WH-like_DNA-bd_sf"/>
</dbReference>
<dbReference type="RefSeq" id="WP_072702652.1">
    <property type="nucleotide sequence ID" value="NZ_FRDH01000006.1"/>
</dbReference>
<feature type="domain" description="ANTAR" evidence="1">
    <location>
        <begin position="116"/>
        <end position="177"/>
    </location>
</feature>
<protein>
    <submittedName>
        <fullName evidence="2">Response regulator NasT</fullName>
    </submittedName>
</protein>
<organism evidence="2 3">
    <name type="scientific">Butyrivibrio hungatei DSM 14810</name>
    <dbReference type="NCBI Taxonomy" id="1121132"/>
    <lineage>
        <taxon>Bacteria</taxon>
        <taxon>Bacillati</taxon>
        <taxon>Bacillota</taxon>
        <taxon>Clostridia</taxon>
        <taxon>Lachnospirales</taxon>
        <taxon>Lachnospiraceae</taxon>
        <taxon>Butyrivibrio</taxon>
    </lineage>
</organism>
<accession>A0A1M7SEF1</accession>
<dbReference type="SMART" id="SM01012">
    <property type="entry name" value="ANTAR"/>
    <property type="match status" value="1"/>
</dbReference>
<dbReference type="SUPFAM" id="SSF52172">
    <property type="entry name" value="CheY-like"/>
    <property type="match status" value="1"/>
</dbReference>
<dbReference type="GO" id="GO:0003723">
    <property type="term" value="F:RNA binding"/>
    <property type="evidence" value="ECO:0007669"/>
    <property type="project" value="InterPro"/>
</dbReference>
<dbReference type="InterPro" id="IPR005561">
    <property type="entry name" value="ANTAR"/>
</dbReference>
<dbReference type="Proteomes" id="UP000184097">
    <property type="component" value="Unassembled WGS sequence"/>
</dbReference>
<sequence>MNIIVAFAKTEDGLKFKSILGRGGYDNVLVCSSGMQALSAMEDLGSGVVICGHRLSDMLYNELLDNMPEYFQMLMVASPDKAPFDNADGKLIFLQSPLKKSELFSSLSMMLEGVSRRKKKAKERRLQRSAADQKTIDDAKHLLMERHHMTEPEAHKYLQKCAMDSGTSLLETAEMVISLSEI</sequence>
<dbReference type="EMBL" id="FRDH01000006">
    <property type="protein sequence ID" value="SHN56877.1"/>
    <property type="molecule type" value="Genomic_DNA"/>
</dbReference>
<dbReference type="AlphaFoldDB" id="A0A1M7SEF1"/>
<dbReference type="InterPro" id="IPR011006">
    <property type="entry name" value="CheY-like_superfamily"/>
</dbReference>
<reference evidence="2 3" key="1">
    <citation type="submission" date="2016-12" db="EMBL/GenBank/DDBJ databases">
        <authorList>
            <person name="Song W.-J."/>
            <person name="Kurnit D.M."/>
        </authorList>
    </citation>
    <scope>NUCLEOTIDE SEQUENCE [LARGE SCALE GENOMIC DNA]</scope>
    <source>
        <strain evidence="2 3">DSM 14810</strain>
    </source>
</reference>
<evidence type="ECO:0000313" key="3">
    <source>
        <dbReference type="Proteomes" id="UP000184097"/>
    </source>
</evidence>
<proteinExistence type="predicted"/>